<dbReference type="InterPro" id="IPR011701">
    <property type="entry name" value="MFS"/>
</dbReference>
<evidence type="ECO:0000256" key="4">
    <source>
        <dbReference type="ARBA" id="ARBA00023136"/>
    </source>
</evidence>
<dbReference type="PROSITE" id="PS50850">
    <property type="entry name" value="MFS"/>
    <property type="match status" value="1"/>
</dbReference>
<organism evidence="8 9">
    <name type="scientific">Candolleomyces aberdarensis</name>
    <dbReference type="NCBI Taxonomy" id="2316362"/>
    <lineage>
        <taxon>Eukaryota</taxon>
        <taxon>Fungi</taxon>
        <taxon>Dikarya</taxon>
        <taxon>Basidiomycota</taxon>
        <taxon>Agaricomycotina</taxon>
        <taxon>Agaricomycetes</taxon>
        <taxon>Agaricomycetidae</taxon>
        <taxon>Agaricales</taxon>
        <taxon>Agaricineae</taxon>
        <taxon>Psathyrellaceae</taxon>
        <taxon>Candolleomyces</taxon>
    </lineage>
</organism>
<feature type="transmembrane region" description="Helical" evidence="6">
    <location>
        <begin position="352"/>
        <end position="377"/>
    </location>
</feature>
<feature type="transmembrane region" description="Helical" evidence="6">
    <location>
        <begin position="249"/>
        <end position="269"/>
    </location>
</feature>
<feature type="transmembrane region" description="Helical" evidence="6">
    <location>
        <begin position="437"/>
        <end position="456"/>
    </location>
</feature>
<feature type="region of interest" description="Disordered" evidence="5">
    <location>
        <begin position="73"/>
        <end position="110"/>
    </location>
</feature>
<feature type="transmembrane region" description="Helical" evidence="6">
    <location>
        <begin position="397"/>
        <end position="416"/>
    </location>
</feature>
<comment type="subcellular location">
    <subcellularLocation>
        <location evidence="1">Membrane</location>
        <topology evidence="1">Multi-pass membrane protein</topology>
    </subcellularLocation>
</comment>
<proteinExistence type="predicted"/>
<feature type="transmembrane region" description="Helical" evidence="6">
    <location>
        <begin position="164"/>
        <end position="180"/>
    </location>
</feature>
<dbReference type="Pfam" id="PF07690">
    <property type="entry name" value="MFS_1"/>
    <property type="match status" value="1"/>
</dbReference>
<dbReference type="EMBL" id="SDEE01000072">
    <property type="protein sequence ID" value="RXW22428.1"/>
    <property type="molecule type" value="Genomic_DNA"/>
</dbReference>
<dbReference type="OrthoDB" id="9986881at2759"/>
<feature type="compositionally biased region" description="Basic and acidic residues" evidence="5">
    <location>
        <begin position="31"/>
        <end position="43"/>
    </location>
</feature>
<feature type="transmembrane region" description="Helical" evidence="6">
    <location>
        <begin position="502"/>
        <end position="523"/>
    </location>
</feature>
<keyword evidence="9" id="KW-1185">Reference proteome</keyword>
<sequence length="594" mass="66263">MSHPPHFAVSSPSTSVVVTPRSSFTVINHDSTYELDSKTHDPTRPPARPLVLSPTMEAEVLNQDEAAFSRYGGDYVEEPTPRSPPERQKSLQIPSKPEKDPNMVNWDGPEDLENPQNWSTSYKWLLTLICMLLCLNVTFASSAPSSVSLRIQAEFHISNEVSDLITTVFLIGYCFGPLIWGPGSELIGRRKIFVVAMILYTIFHLGQALAKNIETLLVTRFISGFFACAPLTNSGGVIADIWDPERRGLAVSMFTASVFMGPVLGPIVSGFIAESSVTWRWVFWVMMIFAGACTLTLFFLPETYAPVLLARKAERLRKQDPHKHEHIYAEHERQDWSFAGIMKRTILRPFHMLFMEPILVLVTVYLSLVYGLLYALFQAIPVIFIKVKGFTISQTGLIFIGVGIGTTIGSAINVWTSRRYPALIKKWKGFPPPENRLISAMIGSPILVIGCFWLGWTGQYASVPWYVPAISTIFIGVGISSIFMSFLSYLVDTYLMYSASALAANTIVRSGVAAAFPLFTVQMFTNLGINWACTLIGLIMLVFVPAPFLFYRFGPKIREKSKFAPCIDLFIAKELAAQDKQQKEKQETGSQLTV</sequence>
<keyword evidence="4 6" id="KW-0472">Membrane</keyword>
<dbReference type="Gene3D" id="1.20.1250.20">
    <property type="entry name" value="MFS general substrate transporter like domains"/>
    <property type="match status" value="1"/>
</dbReference>
<dbReference type="GO" id="GO:0005886">
    <property type="term" value="C:plasma membrane"/>
    <property type="evidence" value="ECO:0007669"/>
    <property type="project" value="TreeGrafter"/>
</dbReference>
<reference evidence="8 9" key="1">
    <citation type="submission" date="2019-01" db="EMBL/GenBank/DDBJ databases">
        <title>Draft genome sequence of Psathyrella aberdarensis IHI B618.</title>
        <authorList>
            <person name="Buettner E."/>
            <person name="Kellner H."/>
        </authorList>
    </citation>
    <scope>NUCLEOTIDE SEQUENCE [LARGE SCALE GENOMIC DNA]</scope>
    <source>
        <strain evidence="8 9">IHI B618</strain>
    </source>
</reference>
<dbReference type="PANTHER" id="PTHR23502:SF74">
    <property type="entry name" value="MAJOR FACILITATOR SUPERFAMILY (MFS) PROFILE DOMAIN-CONTAINING PROTEIN"/>
    <property type="match status" value="1"/>
</dbReference>
<feature type="transmembrane region" description="Helical" evidence="6">
    <location>
        <begin position="468"/>
        <end position="490"/>
    </location>
</feature>
<gene>
    <name evidence="8" type="ORF">EST38_g3420</name>
</gene>
<evidence type="ECO:0000313" key="9">
    <source>
        <dbReference type="Proteomes" id="UP000290288"/>
    </source>
</evidence>
<dbReference type="SUPFAM" id="SSF103473">
    <property type="entry name" value="MFS general substrate transporter"/>
    <property type="match status" value="1"/>
</dbReference>
<dbReference type="InterPro" id="IPR020846">
    <property type="entry name" value="MFS_dom"/>
</dbReference>
<feature type="transmembrane region" description="Helical" evidence="6">
    <location>
        <begin position="124"/>
        <end position="144"/>
    </location>
</feature>
<evidence type="ECO:0000256" key="3">
    <source>
        <dbReference type="ARBA" id="ARBA00022989"/>
    </source>
</evidence>
<comment type="caution">
    <text evidence="8">The sequence shown here is derived from an EMBL/GenBank/DDBJ whole genome shotgun (WGS) entry which is preliminary data.</text>
</comment>
<feature type="transmembrane region" description="Helical" evidence="6">
    <location>
        <begin position="529"/>
        <end position="551"/>
    </location>
</feature>
<dbReference type="GO" id="GO:0022857">
    <property type="term" value="F:transmembrane transporter activity"/>
    <property type="evidence" value="ECO:0007669"/>
    <property type="project" value="InterPro"/>
</dbReference>
<evidence type="ECO:0000259" key="7">
    <source>
        <dbReference type="PROSITE" id="PS50850"/>
    </source>
</evidence>
<feature type="transmembrane region" description="Helical" evidence="6">
    <location>
        <begin position="281"/>
        <end position="309"/>
    </location>
</feature>
<keyword evidence="2 6" id="KW-0812">Transmembrane</keyword>
<evidence type="ECO:0000256" key="2">
    <source>
        <dbReference type="ARBA" id="ARBA00022692"/>
    </source>
</evidence>
<feature type="transmembrane region" description="Helical" evidence="6">
    <location>
        <begin position="192"/>
        <end position="210"/>
    </location>
</feature>
<protein>
    <recommendedName>
        <fullName evidence="7">Major facilitator superfamily (MFS) profile domain-containing protein</fullName>
    </recommendedName>
</protein>
<evidence type="ECO:0000313" key="8">
    <source>
        <dbReference type="EMBL" id="RXW22428.1"/>
    </source>
</evidence>
<keyword evidence="3 6" id="KW-1133">Transmembrane helix</keyword>
<dbReference type="CDD" id="cd17323">
    <property type="entry name" value="MFS_Tpo1_MDR_like"/>
    <property type="match status" value="1"/>
</dbReference>
<name>A0A4V1Q4K7_9AGAR</name>
<dbReference type="STRING" id="2316362.A0A4V1Q4K7"/>
<accession>A0A4V1Q4K7</accession>
<dbReference type="InterPro" id="IPR036259">
    <property type="entry name" value="MFS_trans_sf"/>
</dbReference>
<dbReference type="Proteomes" id="UP000290288">
    <property type="component" value="Unassembled WGS sequence"/>
</dbReference>
<evidence type="ECO:0000256" key="1">
    <source>
        <dbReference type="ARBA" id="ARBA00004141"/>
    </source>
</evidence>
<evidence type="ECO:0000256" key="5">
    <source>
        <dbReference type="SAM" id="MobiDB-lite"/>
    </source>
</evidence>
<dbReference type="AlphaFoldDB" id="A0A4V1Q4K7"/>
<feature type="domain" description="Major facilitator superfamily (MFS) profile" evidence="7">
    <location>
        <begin position="122"/>
        <end position="558"/>
    </location>
</feature>
<dbReference type="PANTHER" id="PTHR23502">
    <property type="entry name" value="MAJOR FACILITATOR SUPERFAMILY"/>
    <property type="match status" value="1"/>
</dbReference>
<feature type="region of interest" description="Disordered" evidence="5">
    <location>
        <begin position="30"/>
        <end position="52"/>
    </location>
</feature>
<feature type="transmembrane region" description="Helical" evidence="6">
    <location>
        <begin position="222"/>
        <end position="242"/>
    </location>
</feature>
<dbReference type="FunFam" id="1.20.1250.20:FF:000082">
    <property type="entry name" value="MFS multidrug transporter, putative"/>
    <property type="match status" value="1"/>
</dbReference>
<evidence type="ECO:0000256" key="6">
    <source>
        <dbReference type="SAM" id="Phobius"/>
    </source>
</evidence>